<protein>
    <submittedName>
        <fullName evidence="2">Uncharacterized protein</fullName>
    </submittedName>
</protein>
<reference evidence="2 3" key="1">
    <citation type="journal article" date="2019" name="Commun. Biol.">
        <title>The bagworm genome reveals a unique fibroin gene that provides high tensile strength.</title>
        <authorList>
            <person name="Kono N."/>
            <person name="Nakamura H."/>
            <person name="Ohtoshi R."/>
            <person name="Tomita M."/>
            <person name="Numata K."/>
            <person name="Arakawa K."/>
        </authorList>
    </citation>
    <scope>NUCLEOTIDE SEQUENCE [LARGE SCALE GENOMIC DNA]</scope>
</reference>
<dbReference type="AlphaFoldDB" id="A0A4C1TEH7"/>
<accession>A0A4C1TEH7</accession>
<comment type="caution">
    <text evidence="2">The sequence shown here is derived from an EMBL/GenBank/DDBJ whole genome shotgun (WGS) entry which is preliminary data.</text>
</comment>
<evidence type="ECO:0000313" key="2">
    <source>
        <dbReference type="EMBL" id="GBP11807.1"/>
    </source>
</evidence>
<evidence type="ECO:0000313" key="3">
    <source>
        <dbReference type="Proteomes" id="UP000299102"/>
    </source>
</evidence>
<dbReference type="EMBL" id="BGZK01009305">
    <property type="protein sequence ID" value="GBP11807.1"/>
    <property type="molecule type" value="Genomic_DNA"/>
</dbReference>
<dbReference type="Proteomes" id="UP000299102">
    <property type="component" value="Unassembled WGS sequence"/>
</dbReference>
<organism evidence="2 3">
    <name type="scientific">Eumeta variegata</name>
    <name type="common">Bagworm moth</name>
    <name type="synonym">Eumeta japonica</name>
    <dbReference type="NCBI Taxonomy" id="151549"/>
    <lineage>
        <taxon>Eukaryota</taxon>
        <taxon>Metazoa</taxon>
        <taxon>Ecdysozoa</taxon>
        <taxon>Arthropoda</taxon>
        <taxon>Hexapoda</taxon>
        <taxon>Insecta</taxon>
        <taxon>Pterygota</taxon>
        <taxon>Neoptera</taxon>
        <taxon>Endopterygota</taxon>
        <taxon>Lepidoptera</taxon>
        <taxon>Glossata</taxon>
        <taxon>Ditrysia</taxon>
        <taxon>Tineoidea</taxon>
        <taxon>Psychidae</taxon>
        <taxon>Oiketicinae</taxon>
        <taxon>Eumeta</taxon>
    </lineage>
</organism>
<sequence length="103" mass="11580">MNSMYKDFVREGTMKKSQSSINKTPPPAEIKLEIAGNEEADVIIEPKTPTNSLKRTASEAFAIDDEIVKLETQEEIIVTNETIKDEVIETQTSTASKRAEHWL</sequence>
<name>A0A4C1TEH7_EUMVA</name>
<feature type="region of interest" description="Disordered" evidence="1">
    <location>
        <begin position="1"/>
        <end position="27"/>
    </location>
</feature>
<evidence type="ECO:0000256" key="1">
    <source>
        <dbReference type="SAM" id="MobiDB-lite"/>
    </source>
</evidence>
<keyword evidence="3" id="KW-1185">Reference proteome</keyword>
<gene>
    <name evidence="2" type="ORF">EVAR_72947_1</name>
</gene>
<proteinExistence type="predicted"/>